<dbReference type="Pfam" id="PF13439">
    <property type="entry name" value="Glyco_transf_4"/>
    <property type="match status" value="1"/>
</dbReference>
<evidence type="ECO:0000259" key="2">
    <source>
        <dbReference type="Pfam" id="PF13439"/>
    </source>
</evidence>
<evidence type="ECO:0000313" key="3">
    <source>
        <dbReference type="EMBL" id="PWW82277.1"/>
    </source>
</evidence>
<dbReference type="InterPro" id="IPR001296">
    <property type="entry name" value="Glyco_trans_1"/>
</dbReference>
<gene>
    <name evidence="3" type="ORF">CR164_04510</name>
</gene>
<evidence type="ECO:0000313" key="4">
    <source>
        <dbReference type="Proteomes" id="UP000246278"/>
    </source>
</evidence>
<dbReference type="PANTHER" id="PTHR45947:SF3">
    <property type="entry name" value="SULFOQUINOVOSYL TRANSFERASE SQD2"/>
    <property type="match status" value="1"/>
</dbReference>
<protein>
    <submittedName>
        <fullName evidence="3">Glycosyl transferase family 1</fullName>
    </submittedName>
</protein>
<dbReference type="PANTHER" id="PTHR45947">
    <property type="entry name" value="SULFOQUINOVOSYL TRANSFERASE SQD2"/>
    <property type="match status" value="1"/>
</dbReference>
<proteinExistence type="predicted"/>
<reference evidence="4" key="1">
    <citation type="submission" date="2017-10" db="EMBL/GenBank/DDBJ databases">
        <authorList>
            <person name="Gaisin V.A."/>
            <person name="Rysina M.S."/>
            <person name="Grouzdev D.S."/>
        </authorList>
    </citation>
    <scope>NUCLEOTIDE SEQUENCE [LARGE SCALE GENOMIC DNA]</scope>
    <source>
        <strain evidence="4">V1</strain>
    </source>
</reference>
<dbReference type="CDD" id="cd03814">
    <property type="entry name" value="GT4-like"/>
    <property type="match status" value="1"/>
</dbReference>
<dbReference type="Pfam" id="PF00534">
    <property type="entry name" value="Glycos_transf_1"/>
    <property type="match status" value="1"/>
</dbReference>
<dbReference type="GO" id="GO:0016757">
    <property type="term" value="F:glycosyltransferase activity"/>
    <property type="evidence" value="ECO:0007669"/>
    <property type="project" value="InterPro"/>
</dbReference>
<feature type="domain" description="Glycosyltransferase subfamily 4-like N-terminal" evidence="2">
    <location>
        <begin position="15"/>
        <end position="176"/>
    </location>
</feature>
<feature type="domain" description="Glycosyl transferase family 1" evidence="1">
    <location>
        <begin position="189"/>
        <end position="346"/>
    </location>
</feature>
<keyword evidence="3" id="KW-0808">Transferase</keyword>
<dbReference type="SUPFAM" id="SSF53756">
    <property type="entry name" value="UDP-Glycosyltransferase/glycogen phosphorylase"/>
    <property type="match status" value="1"/>
</dbReference>
<comment type="caution">
    <text evidence="3">The sequence shown here is derived from an EMBL/GenBank/DDBJ whole genome shotgun (WGS) entry which is preliminary data.</text>
</comment>
<dbReference type="EMBL" id="PDNZ01000003">
    <property type="protein sequence ID" value="PWW82277.1"/>
    <property type="molecule type" value="Genomic_DNA"/>
</dbReference>
<keyword evidence="4" id="KW-1185">Reference proteome</keyword>
<name>A0A317T965_9CHLB</name>
<dbReference type="Gene3D" id="3.40.50.2000">
    <property type="entry name" value="Glycogen Phosphorylase B"/>
    <property type="match status" value="2"/>
</dbReference>
<accession>A0A317T965</accession>
<evidence type="ECO:0000259" key="1">
    <source>
        <dbReference type="Pfam" id="PF00534"/>
    </source>
</evidence>
<dbReference type="InterPro" id="IPR050194">
    <property type="entry name" value="Glycosyltransferase_grp1"/>
</dbReference>
<dbReference type="InterPro" id="IPR028098">
    <property type="entry name" value="Glyco_trans_4-like_N"/>
</dbReference>
<dbReference type="Proteomes" id="UP000246278">
    <property type="component" value="Unassembled WGS sequence"/>
</dbReference>
<dbReference type="RefSeq" id="WP_110022751.1">
    <property type="nucleotide sequence ID" value="NZ_PDNZ01000003.1"/>
</dbReference>
<organism evidence="3 4">
    <name type="scientific">Prosthecochloris marina</name>
    <dbReference type="NCBI Taxonomy" id="2017681"/>
    <lineage>
        <taxon>Bacteria</taxon>
        <taxon>Pseudomonadati</taxon>
        <taxon>Chlorobiota</taxon>
        <taxon>Chlorobiia</taxon>
        <taxon>Chlorobiales</taxon>
        <taxon>Chlorobiaceae</taxon>
        <taxon>Prosthecochloris</taxon>
    </lineage>
</organism>
<dbReference type="OrthoDB" id="1096251at2"/>
<dbReference type="AlphaFoldDB" id="A0A317T965"/>
<sequence>MKIALYAGTYVKDKDGAVRSMYQLVTSFLEAGHEVMVWSPDVASIDERHEKVIAIPSVPIPLYPDYKLGFFTASTETQLDDFGPDIVQISTPDIVGNRFLKYAEKRGLPVVSVYHTDFPSYLDYYKLGFTKNFVWKHLRKFYNACDALFAPTYEMKTRLESKGMHSVDVWGRGIDRTLFNPDRRSDSLRNSWGVGEKTVIAYAGRFVWYKDIRIVMEVYDGFRRSSLADDVLFVMIGSGPEEEELRQRMPNAVFPGYLVGTDLPEAYASSDLFLFPSTTEAFGNVVLEGFSSGLPAVVSNVGGCQELVRHSDGGFVAEAGNHEQFFDFCTKLILDKGLYRKKRQNGLELAEKMSWPVINGALIEKYEEIIRRKAKKKS</sequence>